<dbReference type="Pfam" id="PF01580">
    <property type="entry name" value="FtsK_SpoIIIE"/>
    <property type="match status" value="1"/>
</dbReference>
<feature type="compositionally biased region" description="Basic residues" evidence="17">
    <location>
        <begin position="35"/>
        <end position="46"/>
    </location>
</feature>
<evidence type="ECO:0000256" key="10">
    <source>
        <dbReference type="ARBA" id="ARBA00023125"/>
    </source>
</evidence>
<dbReference type="InterPro" id="IPR027417">
    <property type="entry name" value="P-loop_NTPase"/>
</dbReference>
<dbReference type="EMBL" id="FNDZ01000001">
    <property type="protein sequence ID" value="SDH87570.1"/>
    <property type="molecule type" value="Genomic_DNA"/>
</dbReference>
<proteinExistence type="inferred from homology"/>
<dbReference type="InterPro" id="IPR025199">
    <property type="entry name" value="FtsK_4TM"/>
</dbReference>
<keyword evidence="10" id="KW-0238">DNA-binding</keyword>
<dbReference type="Proteomes" id="UP000183255">
    <property type="component" value="Unassembled WGS sequence"/>
</dbReference>
<dbReference type="PANTHER" id="PTHR22683:SF41">
    <property type="entry name" value="DNA TRANSLOCASE FTSK"/>
    <property type="match status" value="1"/>
</dbReference>
<comment type="function">
    <text evidence="13">Essential cell division protein that coordinates cell division and chromosome segregation. The N-terminus is involved in assembly of the cell-division machinery. The C-terminus functions as a DNA motor that moves dsDNA in an ATP-dependent manner towards the dif recombination site, which is located within the replication terminus region. Required for activation of the Xer recombinase, allowing activation of chromosome unlinking by recombination.</text>
</comment>
<comment type="subunit">
    <text evidence="14">Homohexamer. Forms a ring that surrounds DNA.</text>
</comment>
<dbReference type="RefSeq" id="WP_423219159.1">
    <property type="nucleotide sequence ID" value="NZ_FNDZ01000001.1"/>
</dbReference>
<keyword evidence="5 18" id="KW-0812">Transmembrane</keyword>
<dbReference type="InterPro" id="IPR036390">
    <property type="entry name" value="WH_DNA-bd_sf"/>
</dbReference>
<evidence type="ECO:0000256" key="7">
    <source>
        <dbReference type="ARBA" id="ARBA00022829"/>
    </source>
</evidence>
<dbReference type="InterPro" id="IPR018541">
    <property type="entry name" value="Ftsk_gamma"/>
</dbReference>
<evidence type="ECO:0000313" key="20">
    <source>
        <dbReference type="EMBL" id="SDH87570.1"/>
    </source>
</evidence>
<dbReference type="PANTHER" id="PTHR22683">
    <property type="entry name" value="SPORULATION PROTEIN RELATED"/>
    <property type="match status" value="1"/>
</dbReference>
<evidence type="ECO:0000256" key="13">
    <source>
        <dbReference type="ARBA" id="ARBA00024986"/>
    </source>
</evidence>
<evidence type="ECO:0000256" key="6">
    <source>
        <dbReference type="ARBA" id="ARBA00022741"/>
    </source>
</evidence>
<evidence type="ECO:0000256" key="14">
    <source>
        <dbReference type="ARBA" id="ARBA00025923"/>
    </source>
</evidence>
<feature type="transmembrane region" description="Helical" evidence="18">
    <location>
        <begin position="60"/>
        <end position="84"/>
    </location>
</feature>
<dbReference type="GO" id="GO:0005524">
    <property type="term" value="F:ATP binding"/>
    <property type="evidence" value="ECO:0007669"/>
    <property type="project" value="UniProtKB-UniRule"/>
</dbReference>
<feature type="transmembrane region" description="Helical" evidence="18">
    <location>
        <begin position="96"/>
        <end position="116"/>
    </location>
</feature>
<feature type="binding site" evidence="15">
    <location>
        <begin position="535"/>
        <end position="542"/>
    </location>
    <ligand>
        <name>ATP</name>
        <dbReference type="ChEBI" id="CHEBI:30616"/>
    </ligand>
</feature>
<dbReference type="InterPro" id="IPR036388">
    <property type="entry name" value="WH-like_DNA-bd_sf"/>
</dbReference>
<dbReference type="PROSITE" id="PS50901">
    <property type="entry name" value="FTSK"/>
    <property type="match status" value="1"/>
</dbReference>
<organism evidence="20 21">
    <name type="scientific">Proteiniclasticum ruminis</name>
    <dbReference type="NCBI Taxonomy" id="398199"/>
    <lineage>
        <taxon>Bacteria</taxon>
        <taxon>Bacillati</taxon>
        <taxon>Bacillota</taxon>
        <taxon>Clostridia</taxon>
        <taxon>Eubacteriales</taxon>
        <taxon>Clostridiaceae</taxon>
        <taxon>Proteiniclasticum</taxon>
    </lineage>
</organism>
<keyword evidence="9 18" id="KW-1133">Transmembrane helix</keyword>
<keyword evidence="16" id="KW-0175">Coiled coil</keyword>
<dbReference type="AlphaFoldDB" id="A0A1G8FZT0"/>
<dbReference type="GO" id="GO:0051301">
    <property type="term" value="P:cell division"/>
    <property type="evidence" value="ECO:0007669"/>
    <property type="project" value="UniProtKB-KW"/>
</dbReference>
<evidence type="ECO:0000256" key="8">
    <source>
        <dbReference type="ARBA" id="ARBA00022840"/>
    </source>
</evidence>
<evidence type="ECO:0000256" key="5">
    <source>
        <dbReference type="ARBA" id="ARBA00022692"/>
    </source>
</evidence>
<keyword evidence="4" id="KW-0132">Cell division</keyword>
<reference evidence="20 21" key="1">
    <citation type="submission" date="2016-10" db="EMBL/GenBank/DDBJ databases">
        <authorList>
            <person name="de Groot N.N."/>
        </authorList>
    </citation>
    <scope>NUCLEOTIDE SEQUENCE [LARGE SCALE GENOMIC DNA]</scope>
    <source>
        <strain evidence="20 21">CGMCC 1.5058</strain>
    </source>
</reference>
<evidence type="ECO:0000313" key="21">
    <source>
        <dbReference type="Proteomes" id="UP000183255"/>
    </source>
</evidence>
<protein>
    <submittedName>
        <fullName evidence="20">DNA segregation ATPase FtsK/SpoIIIE, S-DNA-T family</fullName>
    </submittedName>
</protein>
<comment type="subcellular location">
    <subcellularLocation>
        <location evidence="1">Cell membrane</location>
        <topology evidence="1">Multi-pass membrane protein</topology>
    </subcellularLocation>
</comment>
<evidence type="ECO:0000259" key="19">
    <source>
        <dbReference type="PROSITE" id="PS50901"/>
    </source>
</evidence>
<keyword evidence="6 15" id="KW-0547">Nucleotide-binding</keyword>
<evidence type="ECO:0000256" key="12">
    <source>
        <dbReference type="ARBA" id="ARBA00023306"/>
    </source>
</evidence>
<feature type="transmembrane region" description="Helical" evidence="18">
    <location>
        <begin position="128"/>
        <end position="146"/>
    </location>
</feature>
<keyword evidence="11 18" id="KW-0472">Membrane</keyword>
<keyword evidence="8 15" id="KW-0067">ATP-binding</keyword>
<accession>A0A1G8FZT0</accession>
<dbReference type="Pfam" id="PF09397">
    <property type="entry name" value="FtsK_gamma"/>
    <property type="match status" value="1"/>
</dbReference>
<evidence type="ECO:0000256" key="15">
    <source>
        <dbReference type="PROSITE-ProRule" id="PRU00289"/>
    </source>
</evidence>
<dbReference type="SUPFAM" id="SSF52540">
    <property type="entry name" value="P-loop containing nucleoside triphosphate hydrolases"/>
    <property type="match status" value="1"/>
</dbReference>
<dbReference type="CDD" id="cd01127">
    <property type="entry name" value="TrwB_TraG_TraD_VirD4"/>
    <property type="match status" value="1"/>
</dbReference>
<feature type="region of interest" description="Disordered" evidence="17">
    <location>
        <begin position="831"/>
        <end position="853"/>
    </location>
</feature>
<evidence type="ECO:0000256" key="17">
    <source>
        <dbReference type="SAM" id="MobiDB-lite"/>
    </source>
</evidence>
<dbReference type="SUPFAM" id="SSF46785">
    <property type="entry name" value="Winged helix' DNA-binding domain"/>
    <property type="match status" value="1"/>
</dbReference>
<dbReference type="Gene3D" id="3.40.50.300">
    <property type="entry name" value="P-loop containing nucleotide triphosphate hydrolases"/>
    <property type="match status" value="1"/>
</dbReference>
<keyword evidence="3" id="KW-1003">Cell membrane</keyword>
<dbReference type="Pfam" id="PF13491">
    <property type="entry name" value="FtsK_4TM"/>
    <property type="match status" value="1"/>
</dbReference>
<dbReference type="Gene3D" id="1.10.10.10">
    <property type="entry name" value="Winged helix-like DNA-binding domain superfamily/Winged helix DNA-binding domain"/>
    <property type="match status" value="1"/>
</dbReference>
<dbReference type="Pfam" id="PF17854">
    <property type="entry name" value="FtsK_alpha"/>
    <property type="match status" value="1"/>
</dbReference>
<dbReference type="InterPro" id="IPR002543">
    <property type="entry name" value="FtsK_dom"/>
</dbReference>
<feature type="coiled-coil region" evidence="16">
    <location>
        <begin position="228"/>
        <end position="280"/>
    </location>
</feature>
<dbReference type="SMART" id="SM00382">
    <property type="entry name" value="AAA"/>
    <property type="match status" value="1"/>
</dbReference>
<dbReference type="InterPro" id="IPR041027">
    <property type="entry name" value="FtsK_alpha"/>
</dbReference>
<evidence type="ECO:0000256" key="2">
    <source>
        <dbReference type="ARBA" id="ARBA00006474"/>
    </source>
</evidence>
<keyword evidence="12" id="KW-0131">Cell cycle</keyword>
<dbReference type="InterPro" id="IPR050206">
    <property type="entry name" value="FtsK/SpoIIIE/SftA"/>
</dbReference>
<feature type="region of interest" description="Disordered" evidence="17">
    <location>
        <begin position="322"/>
        <end position="364"/>
    </location>
</feature>
<dbReference type="GO" id="GO:0007059">
    <property type="term" value="P:chromosome segregation"/>
    <property type="evidence" value="ECO:0007669"/>
    <property type="project" value="UniProtKB-KW"/>
</dbReference>
<name>A0A1G8FZT0_9CLOT</name>
<evidence type="ECO:0000256" key="16">
    <source>
        <dbReference type="SAM" id="Coils"/>
    </source>
</evidence>
<feature type="transmembrane region" description="Helical" evidence="18">
    <location>
        <begin position="191"/>
        <end position="214"/>
    </location>
</feature>
<evidence type="ECO:0000256" key="4">
    <source>
        <dbReference type="ARBA" id="ARBA00022618"/>
    </source>
</evidence>
<keyword evidence="7" id="KW-0159">Chromosome partition</keyword>
<evidence type="ECO:0000256" key="1">
    <source>
        <dbReference type="ARBA" id="ARBA00004651"/>
    </source>
</evidence>
<dbReference type="InterPro" id="IPR003593">
    <property type="entry name" value="AAA+_ATPase"/>
</dbReference>
<dbReference type="Gene3D" id="3.30.980.40">
    <property type="match status" value="1"/>
</dbReference>
<comment type="similarity">
    <text evidence="2">Belongs to the FtsK/SpoIIIE/SftA family.</text>
</comment>
<evidence type="ECO:0000256" key="9">
    <source>
        <dbReference type="ARBA" id="ARBA00022989"/>
    </source>
</evidence>
<feature type="compositionally biased region" description="Basic and acidic residues" evidence="17">
    <location>
        <begin position="329"/>
        <end position="353"/>
    </location>
</feature>
<feature type="domain" description="FtsK" evidence="19">
    <location>
        <begin position="518"/>
        <end position="709"/>
    </location>
</feature>
<dbReference type="GO" id="GO:0003677">
    <property type="term" value="F:DNA binding"/>
    <property type="evidence" value="ECO:0007669"/>
    <property type="project" value="UniProtKB-KW"/>
</dbReference>
<dbReference type="GO" id="GO:0005886">
    <property type="term" value="C:plasma membrane"/>
    <property type="evidence" value="ECO:0007669"/>
    <property type="project" value="UniProtKB-SubCell"/>
</dbReference>
<evidence type="ECO:0000256" key="3">
    <source>
        <dbReference type="ARBA" id="ARBA00022475"/>
    </source>
</evidence>
<feature type="transmembrane region" description="Helical" evidence="18">
    <location>
        <begin position="167"/>
        <end position="185"/>
    </location>
</feature>
<dbReference type="SMART" id="SM00843">
    <property type="entry name" value="Ftsk_gamma"/>
    <property type="match status" value="1"/>
</dbReference>
<gene>
    <name evidence="20" type="ORF">SAMN05421804_10193</name>
</gene>
<evidence type="ECO:0000256" key="11">
    <source>
        <dbReference type="ARBA" id="ARBA00023136"/>
    </source>
</evidence>
<feature type="region of interest" description="Disordered" evidence="17">
    <location>
        <begin position="1"/>
        <end position="50"/>
    </location>
</feature>
<evidence type="ECO:0000256" key="18">
    <source>
        <dbReference type="SAM" id="Phobius"/>
    </source>
</evidence>
<sequence>MKETTTEQKTASVRKKSTNSSAKKTGTVRKQAATKTKRTPQRKGSRKTANDKQKDFYHELIGLALLGVGIFSLISMLSTSVGILGETIRDMLVSTLGAMAYVFPLLVMLMGSSLILRKPQLFSNKKTYGVLLIAVITAMLLSLNRMESVHREGFLVTLKNLMNIDDVNHGGIFGLILAVPLYRLIGPFGTYIVAGCLYVVALVLIFNTTIYDFLRKTNEQRRTAKGKLEIRREEKKRYRAQKQEQKQELKNEEKIVEEKLKILEMMNSNEERTIDAVDQETKSPFVHLDVEDSEGLLKTVLKEDDLSKELLVEKSDTPETLSEITVEMSSEKSQDQRDEDTAQKEQLEKPKITREKRKTTSPLEEIAGEQMGLEELEKPTYEFPEIALLKQNIKGMLANEDRDEILENAKKLEDTLMSFGVEARVIHVSKGPSVTRYELQPKAGVKVSRIVNLSDDIALALAARGVRIEAPIPGKAAVGIEIPNKETTAVYLREVIEDSKFQRSTSKISVALGKDISGEAIIGDLSKMPHVLIAGATGSGKSVCINSLIISILYKYDPEHVRLLMVDPKVVELNVYNGIPHLLIPVVTDPKKAAGALNWAVNEMTRRYQSFAEYGVRNIEGFNELTKKNKELKSLPYIVIIVDELADLMMVSANEVEDYIARLAQMARAAGMHLVIATQRPSVDVITGVIKANIPSRISFAVSSAIDSRTILDSGGAEKLLGKGDMLYYPVGEQKPKRIQGAFISEEEVEAIVSRIKVQKDQLLYDQEIMEHIEKGRSEQDDSEEGDELYQEAVKVVVENQQASTSFLQRKMRIGYNRAARIMDQLEERGVISQRDGSKPRQVLMSEYQLRDE</sequence>